<organism evidence="1 2">
    <name type="scientific">Eretmocerus hayati</name>
    <dbReference type="NCBI Taxonomy" id="131215"/>
    <lineage>
        <taxon>Eukaryota</taxon>
        <taxon>Metazoa</taxon>
        <taxon>Ecdysozoa</taxon>
        <taxon>Arthropoda</taxon>
        <taxon>Hexapoda</taxon>
        <taxon>Insecta</taxon>
        <taxon>Pterygota</taxon>
        <taxon>Neoptera</taxon>
        <taxon>Endopterygota</taxon>
        <taxon>Hymenoptera</taxon>
        <taxon>Apocrita</taxon>
        <taxon>Proctotrupomorpha</taxon>
        <taxon>Chalcidoidea</taxon>
        <taxon>Aphelinidae</taxon>
        <taxon>Aphelininae</taxon>
        <taxon>Eretmocerus</taxon>
    </lineage>
</organism>
<sequence length="1193" mass="129633">MEKKRTARRNDIVRVAGEGQLEESRLQECDAASRIAARMSDLEEIEVAQLRALLGLCAVERASSSLAMRRRMDELTRKLRSCSKQLHRYRSIERSDAAIDAIQDELEPVSTSEKEIIVQPETADCGAQNDETADIEKHLCDAETGRDDDVAAVRQQATQQTIPAEDKESWAAVETVSRGDSAKAAHRSSSVCCGNYRSEASKAVQSSLAEPHLGPEHPKRSESHAQTDMLSFGGDGSWYDGFFSPCPGDLRRRPQSSDASKKQETTAGANASKKSSKIDLEENKGKASIPAKADCETKNPIRKSSKTECGSKTPNPINCSTGKQEKTQCLSEVANTTNCQVKFQNPTRCEIRTPTSSCEDIFKKVSKIKSDVIKKVDPSENCSGAHRREPSSRALPASMNQVIVGHASLQELPKNRDVFQKNKCVSVTSKATLPAQEVENVNPLRSARSGSTVGRSRKCNRIFKFDCNPSPLVKEDLQKICHPGAKKRICGDSRNESRERDPDDEQKPCTPKGMNERPVAVLQSSTATTVPQTKGIPRAMNQTATNAKSPIPKKGDKECTISKQPSTGVSSPRAAANPCNSGKTSTVVKCQSSTPRQPDPKCDTTAKRPITDVKASPAADIPCATSKAQQSVKPHSTERANKNCDSPKRGMDVNRSHDKTGPCTASADPATTKPRTPRKTDDKSDPARKASTNIATSRPRDGPCCLNKSPPTHRPPTPKSPEKKNPQCKKSATRVCTPPASRERPCSPRSSPKQSKGSAKQQKVKRCLSAREVLIGIDQNKFIEKPCNKKSSGHVSDKKEARQCRQATTPSKPDGSELRGKKSLNQVSPRNDEKVSDCGKPCTPERRPECDQRSKLPDPEAQKMKLGKFTVELPDCGNPCGSPLEPRITPSQLATIIEPADSRPRHQAPTRVASSSGGSSGGYFECSSADAQTRACATVTTTCPQSAERQRDCGDAPLARIMAYWDRLARGLPHMGASMLERLPCTFDDLLSHLPSLPAHSSTTGGAQQGTRGLICGSDWPLSVAQCDRRRRKRRPRRAPTNTRPLAKVLLRGSCASPVGSNCSRPSRSRNTTATPACVESCRKIECRENCDRDALGVSGGMNATPAMTPGVADAVAGAYALRNDCARKDQAILTKLPRPREVENRPRWRRNNASELVGLGRRGSGRIPRNNARRPKPGPSCSCIKNHCVCDI</sequence>
<dbReference type="Proteomes" id="UP001239111">
    <property type="component" value="Chromosome 1"/>
</dbReference>
<comment type="caution">
    <text evidence="1">The sequence shown here is derived from an EMBL/GenBank/DDBJ whole genome shotgun (WGS) entry which is preliminary data.</text>
</comment>
<reference evidence="1" key="1">
    <citation type="submission" date="2023-04" db="EMBL/GenBank/DDBJ databases">
        <title>A chromosome-level genome assembly of the parasitoid wasp Eretmocerus hayati.</title>
        <authorList>
            <person name="Zhong Y."/>
            <person name="Liu S."/>
            <person name="Liu Y."/>
        </authorList>
    </citation>
    <scope>NUCLEOTIDE SEQUENCE</scope>
    <source>
        <strain evidence="1">ZJU_SS_LIU_2023</strain>
    </source>
</reference>
<gene>
    <name evidence="1" type="ORF">QAD02_024404</name>
</gene>
<dbReference type="EMBL" id="CM056741">
    <property type="protein sequence ID" value="KAJ8688609.1"/>
    <property type="molecule type" value="Genomic_DNA"/>
</dbReference>
<evidence type="ECO:0000313" key="1">
    <source>
        <dbReference type="EMBL" id="KAJ8688609.1"/>
    </source>
</evidence>
<accession>A0ACC2Q171</accession>
<keyword evidence="2" id="KW-1185">Reference proteome</keyword>
<proteinExistence type="predicted"/>
<evidence type="ECO:0000313" key="2">
    <source>
        <dbReference type="Proteomes" id="UP001239111"/>
    </source>
</evidence>
<name>A0ACC2Q171_9HYME</name>
<protein>
    <submittedName>
        <fullName evidence="1">Uncharacterized protein</fullName>
    </submittedName>
</protein>